<accession>W7YJG5</accession>
<keyword evidence="4" id="KW-1185">Reference proteome</keyword>
<dbReference type="AlphaFoldDB" id="W7YJG5"/>
<sequence length="160" mass="18014">MKHQSLILCLFFLLFMKLTGMRAQESVNAGCNNISSSDGTISYSIGQFANSIHTGADGELSEGVQHPYEITITTEVKEFLNIKTKVYPNPTSDILTLQIETNDMENYSYKIFDINGRQLQKSKITDVQTQINMSGLVSATYFITILQNNEKINSFQIIKK</sequence>
<organism evidence="3 4">
    <name type="scientific">Saccharicrinis fermentans DSM 9555 = JCM 21142</name>
    <dbReference type="NCBI Taxonomy" id="869213"/>
    <lineage>
        <taxon>Bacteria</taxon>
        <taxon>Pseudomonadati</taxon>
        <taxon>Bacteroidota</taxon>
        <taxon>Bacteroidia</taxon>
        <taxon>Marinilabiliales</taxon>
        <taxon>Marinilabiliaceae</taxon>
        <taxon>Saccharicrinis</taxon>
    </lineage>
</organism>
<name>W7YJG5_9BACT</name>
<evidence type="ECO:0000313" key="3">
    <source>
        <dbReference type="EMBL" id="GAF04651.1"/>
    </source>
</evidence>
<feature type="domain" description="Secretion system C-terminal sorting" evidence="2">
    <location>
        <begin position="86"/>
        <end position="153"/>
    </location>
</feature>
<evidence type="ECO:0000256" key="1">
    <source>
        <dbReference type="SAM" id="SignalP"/>
    </source>
</evidence>
<reference evidence="3 4" key="1">
    <citation type="journal article" date="2014" name="Genome Announc.">
        <title>Draft Genome Sequence of Cytophaga fermentans JCM 21142T, a Facultative Anaerobe Isolated from Marine Mud.</title>
        <authorList>
            <person name="Starns D."/>
            <person name="Oshima K."/>
            <person name="Suda W."/>
            <person name="Iino T."/>
            <person name="Yuki M."/>
            <person name="Inoue J."/>
            <person name="Kitamura K."/>
            <person name="Iida T."/>
            <person name="Darby A."/>
            <person name="Hattori M."/>
            <person name="Ohkuma M."/>
        </authorList>
    </citation>
    <scope>NUCLEOTIDE SEQUENCE [LARGE SCALE GENOMIC DNA]</scope>
    <source>
        <strain evidence="3 4">JCM 21142</strain>
    </source>
</reference>
<dbReference type="STRING" id="869213.GCA_000517085_01072"/>
<keyword evidence="1" id="KW-0732">Signal</keyword>
<proteinExistence type="predicted"/>
<dbReference type="EMBL" id="BAMD01000051">
    <property type="protein sequence ID" value="GAF04651.1"/>
    <property type="molecule type" value="Genomic_DNA"/>
</dbReference>
<protein>
    <recommendedName>
        <fullName evidence="2">Secretion system C-terminal sorting domain-containing protein</fullName>
    </recommendedName>
</protein>
<gene>
    <name evidence="3" type="ORF">JCM21142_93363</name>
</gene>
<dbReference type="InterPro" id="IPR026444">
    <property type="entry name" value="Secre_tail"/>
</dbReference>
<feature type="chain" id="PRO_5004904358" description="Secretion system C-terminal sorting domain-containing protein" evidence="1">
    <location>
        <begin position="24"/>
        <end position="160"/>
    </location>
</feature>
<dbReference type="OrthoDB" id="1076849at2"/>
<dbReference type="Pfam" id="PF18962">
    <property type="entry name" value="Por_Secre_tail"/>
    <property type="match status" value="1"/>
</dbReference>
<comment type="caution">
    <text evidence="3">The sequence shown here is derived from an EMBL/GenBank/DDBJ whole genome shotgun (WGS) entry which is preliminary data.</text>
</comment>
<evidence type="ECO:0000313" key="4">
    <source>
        <dbReference type="Proteomes" id="UP000019402"/>
    </source>
</evidence>
<dbReference type="Proteomes" id="UP000019402">
    <property type="component" value="Unassembled WGS sequence"/>
</dbReference>
<dbReference type="NCBIfam" id="TIGR04183">
    <property type="entry name" value="Por_Secre_tail"/>
    <property type="match status" value="1"/>
</dbReference>
<dbReference type="RefSeq" id="WP_027470986.1">
    <property type="nucleotide sequence ID" value="NZ_BAMD01000051.1"/>
</dbReference>
<evidence type="ECO:0000259" key="2">
    <source>
        <dbReference type="Pfam" id="PF18962"/>
    </source>
</evidence>
<dbReference type="eggNOG" id="ENOG50331S1">
    <property type="taxonomic scope" value="Bacteria"/>
</dbReference>
<feature type="signal peptide" evidence="1">
    <location>
        <begin position="1"/>
        <end position="23"/>
    </location>
</feature>